<dbReference type="RefSeq" id="WP_349637872.1">
    <property type="nucleotide sequence ID" value="NZ_CP090958.1"/>
</dbReference>
<dbReference type="Proteomes" id="UP001209083">
    <property type="component" value="Chromosome"/>
</dbReference>
<dbReference type="EMBL" id="CP090958">
    <property type="protein sequence ID" value="WGW11089.1"/>
    <property type="molecule type" value="Genomic_DNA"/>
</dbReference>
<name>A0ABY8QQ30_9MICO</name>
<evidence type="ECO:0000313" key="1">
    <source>
        <dbReference type="EMBL" id="WGW11089.1"/>
    </source>
</evidence>
<proteinExistence type="predicted"/>
<evidence type="ECO:0000313" key="2">
    <source>
        <dbReference type="Proteomes" id="UP001209083"/>
    </source>
</evidence>
<protein>
    <submittedName>
        <fullName evidence="1">Uncharacterized protein</fullName>
    </submittedName>
</protein>
<reference evidence="1 2" key="1">
    <citation type="submission" date="2023-05" db="EMBL/GenBank/DDBJ databases">
        <title>Lithophilousrod everest ZFBP1038 complete genpme.</title>
        <authorList>
            <person name="Tian M."/>
        </authorList>
    </citation>
    <scope>NUCLEOTIDE SEQUENCE [LARGE SCALE GENOMIC DNA]</scope>
    <source>
        <strain evidence="1 2">ZFBP1038</strain>
    </source>
</reference>
<accession>A0ABY8QQ30</accession>
<organism evidence="1 2">
    <name type="scientific">Saxibacter everestensis</name>
    <dbReference type="NCBI Taxonomy" id="2909229"/>
    <lineage>
        <taxon>Bacteria</taxon>
        <taxon>Bacillati</taxon>
        <taxon>Actinomycetota</taxon>
        <taxon>Actinomycetes</taxon>
        <taxon>Micrococcales</taxon>
        <taxon>Brevibacteriaceae</taxon>
        <taxon>Saxibacter</taxon>
    </lineage>
</organism>
<gene>
    <name evidence="1" type="ORF">LWF01_13415</name>
</gene>
<sequence>MERLKFEFNTVPGLDDTWVSSERIADLTVNDTAGKGTPLDVTRLRELFEILRDPGLWSIQVTIPTTPESEGWRKALSSFAFRTALNVSPGDLMLLSVRSPVGAFGHEETPGVPGGFFSLRRIGDLNP</sequence>
<keyword evidence="2" id="KW-1185">Reference proteome</keyword>